<name>A0ABY8W4N2_9ACTN</name>
<keyword evidence="4" id="KW-1185">Reference proteome</keyword>
<dbReference type="RefSeq" id="WP_284913673.1">
    <property type="nucleotide sequence ID" value="NZ_CP126980.1"/>
</dbReference>
<accession>A0ABY8W4N2</accession>
<dbReference type="Gene3D" id="3.30.750.24">
    <property type="entry name" value="STAS domain"/>
    <property type="match status" value="1"/>
</dbReference>
<dbReference type="Proteomes" id="UP001240150">
    <property type="component" value="Chromosome"/>
</dbReference>
<protein>
    <submittedName>
        <fullName evidence="3">STAS domain-containing protein</fullName>
    </submittedName>
</protein>
<evidence type="ECO:0000259" key="2">
    <source>
        <dbReference type="PROSITE" id="PS50801"/>
    </source>
</evidence>
<dbReference type="Pfam" id="PF01740">
    <property type="entry name" value="STAS"/>
    <property type="match status" value="1"/>
</dbReference>
<organism evidence="3 4">
    <name type="scientific">Actinoplanes oblitus</name>
    <dbReference type="NCBI Taxonomy" id="3040509"/>
    <lineage>
        <taxon>Bacteria</taxon>
        <taxon>Bacillati</taxon>
        <taxon>Actinomycetota</taxon>
        <taxon>Actinomycetes</taxon>
        <taxon>Micromonosporales</taxon>
        <taxon>Micromonosporaceae</taxon>
        <taxon>Actinoplanes</taxon>
    </lineage>
</organism>
<evidence type="ECO:0000313" key="4">
    <source>
        <dbReference type="Proteomes" id="UP001240150"/>
    </source>
</evidence>
<keyword evidence="1" id="KW-0812">Transmembrane</keyword>
<dbReference type="PANTHER" id="PTHR33495:SF2">
    <property type="entry name" value="ANTI-SIGMA FACTOR ANTAGONIST TM_1081-RELATED"/>
    <property type="match status" value="1"/>
</dbReference>
<reference evidence="3 4" key="1">
    <citation type="submission" date="2023-06" db="EMBL/GenBank/DDBJ databases">
        <authorList>
            <person name="Yushchuk O."/>
            <person name="Binda E."/>
            <person name="Ruckert-Reed C."/>
            <person name="Fedorenko V."/>
            <person name="Kalinowski J."/>
            <person name="Marinelli F."/>
        </authorList>
    </citation>
    <scope>NUCLEOTIDE SEQUENCE [LARGE SCALE GENOMIC DNA]</scope>
    <source>
        <strain evidence="3 4">NRRL 3884</strain>
    </source>
</reference>
<dbReference type="EMBL" id="CP126980">
    <property type="protein sequence ID" value="WIM92467.1"/>
    <property type="molecule type" value="Genomic_DNA"/>
</dbReference>
<evidence type="ECO:0000313" key="3">
    <source>
        <dbReference type="EMBL" id="WIM92467.1"/>
    </source>
</evidence>
<dbReference type="CDD" id="cd07043">
    <property type="entry name" value="STAS_anti-anti-sigma_factors"/>
    <property type="match status" value="1"/>
</dbReference>
<proteinExistence type="predicted"/>
<dbReference type="PANTHER" id="PTHR33495">
    <property type="entry name" value="ANTI-SIGMA FACTOR ANTAGONIST TM_1081-RELATED-RELATED"/>
    <property type="match status" value="1"/>
</dbReference>
<dbReference type="InterPro" id="IPR036513">
    <property type="entry name" value="STAS_dom_sf"/>
</dbReference>
<feature type="domain" description="STAS" evidence="2">
    <location>
        <begin position="21"/>
        <end position="113"/>
    </location>
</feature>
<keyword evidence="1" id="KW-1133">Transmembrane helix</keyword>
<dbReference type="PROSITE" id="PS50801">
    <property type="entry name" value="STAS"/>
    <property type="match status" value="1"/>
</dbReference>
<keyword evidence="1" id="KW-0472">Membrane</keyword>
<dbReference type="SUPFAM" id="SSF52091">
    <property type="entry name" value="SpoIIaa-like"/>
    <property type="match status" value="1"/>
</dbReference>
<feature type="transmembrane region" description="Helical" evidence="1">
    <location>
        <begin position="54"/>
        <end position="73"/>
    </location>
</feature>
<sequence length="113" mass="12238">MPTITLDSPSALVVRLRSRTEAMTVIEVAGEVDMDNAAQLLHEVTTLLPGDGDVALDLAAVTFLGSAGVLTLLRCREIAERRTTRLAISRAHRNVRQVLDICALTEMFHLTAA</sequence>
<dbReference type="InterPro" id="IPR002645">
    <property type="entry name" value="STAS_dom"/>
</dbReference>
<evidence type="ECO:0000256" key="1">
    <source>
        <dbReference type="SAM" id="Phobius"/>
    </source>
</evidence>
<gene>
    <name evidence="3" type="ORF">ACTOB_004408</name>
</gene>